<dbReference type="RefSeq" id="WP_089322889.1">
    <property type="nucleotide sequence ID" value="NZ_FZOB01000004.1"/>
</dbReference>
<dbReference type="GO" id="GO:0006310">
    <property type="term" value="P:DNA recombination"/>
    <property type="evidence" value="ECO:0007669"/>
    <property type="project" value="UniProtKB-KW"/>
</dbReference>
<name>A0A238YS72_9BACT</name>
<keyword evidence="1" id="KW-0233">DNA recombination</keyword>
<keyword evidence="4" id="KW-1185">Reference proteome</keyword>
<dbReference type="Gene3D" id="1.10.443.10">
    <property type="entry name" value="Intergrase catalytic core"/>
    <property type="match status" value="1"/>
</dbReference>
<dbReference type="SUPFAM" id="SSF56349">
    <property type="entry name" value="DNA breaking-rejoining enzymes"/>
    <property type="match status" value="1"/>
</dbReference>
<accession>A0A238YS72</accession>
<dbReference type="GO" id="GO:0015074">
    <property type="term" value="P:DNA integration"/>
    <property type="evidence" value="ECO:0007669"/>
    <property type="project" value="InterPro"/>
</dbReference>
<organism evidence="3 4">
    <name type="scientific">Desulfurobacterium atlanticum</name>
    <dbReference type="NCBI Taxonomy" id="240169"/>
    <lineage>
        <taxon>Bacteria</taxon>
        <taxon>Pseudomonadati</taxon>
        <taxon>Aquificota</taxon>
        <taxon>Aquificia</taxon>
        <taxon>Desulfurobacteriales</taxon>
        <taxon>Desulfurobacteriaceae</taxon>
        <taxon>Desulfurobacterium</taxon>
    </lineage>
</organism>
<dbReference type="Pfam" id="PF00589">
    <property type="entry name" value="Phage_integrase"/>
    <property type="match status" value="1"/>
</dbReference>
<dbReference type="Proteomes" id="UP000198405">
    <property type="component" value="Unassembled WGS sequence"/>
</dbReference>
<evidence type="ECO:0000313" key="3">
    <source>
        <dbReference type="EMBL" id="SNR73812.1"/>
    </source>
</evidence>
<evidence type="ECO:0000256" key="1">
    <source>
        <dbReference type="ARBA" id="ARBA00023172"/>
    </source>
</evidence>
<dbReference type="AlphaFoldDB" id="A0A238YS72"/>
<sequence>MPKIVSSDGSIRISGSIIHQVKELLNLATNNGQFGIKVSHIYAEGYTKQDNPYCRSFKTAKEYVGVWYQLAEYVREEFGINKVTDIQAHHIESFIEQKADLSEKSLKNISSAIGKLENVIEQKLGIDVNFGSREDGSGRWLANTLAQDRADSPERGAYESPKELIDNLSSQSHQLVAQLQHEAGLRIHEVAGIRQDSLKFWTDLAGVQHYGIEVQGKGGYERTVEVSRELYEAVKEAVTSDGRIEFKYEDYLKDLKEASALTSQQYQGSHGLRYNFAQERYDSLISEGIGHHEALKTVSEEMGHHREEITLHYLGR</sequence>
<dbReference type="OrthoDB" id="148806at2"/>
<proteinExistence type="predicted"/>
<dbReference type="GO" id="GO:0003677">
    <property type="term" value="F:DNA binding"/>
    <property type="evidence" value="ECO:0007669"/>
    <property type="project" value="InterPro"/>
</dbReference>
<dbReference type="InterPro" id="IPR011010">
    <property type="entry name" value="DNA_brk_join_enz"/>
</dbReference>
<gene>
    <name evidence="3" type="ORF">SAMN06265340_104143</name>
</gene>
<dbReference type="InterPro" id="IPR013762">
    <property type="entry name" value="Integrase-like_cat_sf"/>
</dbReference>
<dbReference type="EMBL" id="FZOB01000004">
    <property type="protein sequence ID" value="SNR73812.1"/>
    <property type="molecule type" value="Genomic_DNA"/>
</dbReference>
<evidence type="ECO:0000313" key="4">
    <source>
        <dbReference type="Proteomes" id="UP000198405"/>
    </source>
</evidence>
<evidence type="ECO:0000259" key="2">
    <source>
        <dbReference type="Pfam" id="PF00589"/>
    </source>
</evidence>
<feature type="domain" description="Tyr recombinase" evidence="2">
    <location>
        <begin position="170"/>
        <end position="268"/>
    </location>
</feature>
<protein>
    <submittedName>
        <fullName evidence="3">Phage integrase family protein</fullName>
    </submittedName>
</protein>
<reference evidence="4" key="1">
    <citation type="submission" date="2017-06" db="EMBL/GenBank/DDBJ databases">
        <authorList>
            <person name="Varghese N."/>
            <person name="Submissions S."/>
        </authorList>
    </citation>
    <scope>NUCLEOTIDE SEQUENCE [LARGE SCALE GENOMIC DNA]</scope>
    <source>
        <strain evidence="4">DSM 15668</strain>
    </source>
</reference>
<dbReference type="InterPro" id="IPR002104">
    <property type="entry name" value="Integrase_catalytic"/>
</dbReference>